<dbReference type="AlphaFoldDB" id="A0A1I3B9Q2"/>
<name>A0A1I3B9Q2_9PLAN</name>
<reference evidence="3" key="1">
    <citation type="submission" date="2016-10" db="EMBL/GenBank/DDBJ databases">
        <authorList>
            <person name="Varghese N."/>
            <person name="Submissions S."/>
        </authorList>
    </citation>
    <scope>NUCLEOTIDE SEQUENCE [LARGE SCALE GENOMIC DNA]</scope>
    <source>
        <strain evidence="3">DSM 26348</strain>
    </source>
</reference>
<feature type="domain" description="DUF1559" evidence="1">
    <location>
        <begin position="31"/>
        <end position="311"/>
    </location>
</feature>
<dbReference type="PROSITE" id="PS00409">
    <property type="entry name" value="PROKAR_NTER_METHYL"/>
    <property type="match status" value="1"/>
</dbReference>
<dbReference type="InterPro" id="IPR045584">
    <property type="entry name" value="Pilin-like"/>
</dbReference>
<gene>
    <name evidence="2" type="ORF">SAMN05421753_101328</name>
</gene>
<dbReference type="PANTHER" id="PTHR30093">
    <property type="entry name" value="GENERAL SECRETION PATHWAY PROTEIN G"/>
    <property type="match status" value="1"/>
</dbReference>
<sequence length="328" mass="35044">MQRRRGFTLIELLVVIAIIAILIALLLPAVQQAREAARRSQCKNSLKQLALALHNYQDAHLVFPYGHQSEIAGMTHLRDCWFQRLLPYVEQSSLSNLYESDKTQYVHLIEASSVPATAQIPRTSISVFSCPSDPSSPGKGGNGGVNAFQGNYIVSAGAGTWVGDFITKMITVSDRNIPNVADPGGLFGVNSKFDIKDCTDGSSNTLLVSESVLRGSTPAAWGEGGGYWGGAPHGSFAFSVAETPNTSIADRVYSCKATTFPGAPNGAPCENGNAGSLAGRWNFARSYHIGGVQAALADGSVRFVSDAIDRQTWLKLGIRKDGFVLGEF</sequence>
<dbReference type="RefSeq" id="WP_092047310.1">
    <property type="nucleotide sequence ID" value="NZ_FOQD01000001.1"/>
</dbReference>
<evidence type="ECO:0000313" key="3">
    <source>
        <dbReference type="Proteomes" id="UP000199518"/>
    </source>
</evidence>
<dbReference type="Pfam" id="PF07963">
    <property type="entry name" value="N_methyl"/>
    <property type="match status" value="1"/>
</dbReference>
<keyword evidence="3" id="KW-1185">Reference proteome</keyword>
<dbReference type="InterPro" id="IPR027558">
    <property type="entry name" value="Pre_pil_HX9DG_C"/>
</dbReference>
<dbReference type="OrthoDB" id="263714at2"/>
<dbReference type="STRING" id="1576369.SAMN05421753_101328"/>
<evidence type="ECO:0000313" key="2">
    <source>
        <dbReference type="EMBL" id="SFH59018.1"/>
    </source>
</evidence>
<dbReference type="InterPro" id="IPR011453">
    <property type="entry name" value="DUF1559"/>
</dbReference>
<protein>
    <submittedName>
        <fullName evidence="2">Prepilin-type N-terminal cleavage/methylation domain-containing protein</fullName>
    </submittedName>
</protein>
<dbReference type="Gene3D" id="3.30.700.10">
    <property type="entry name" value="Glycoprotein, Type 4 Pilin"/>
    <property type="match status" value="1"/>
</dbReference>
<dbReference type="NCBIfam" id="TIGR04294">
    <property type="entry name" value="pre_pil_HX9DG"/>
    <property type="match status" value="1"/>
</dbReference>
<dbReference type="Proteomes" id="UP000199518">
    <property type="component" value="Unassembled WGS sequence"/>
</dbReference>
<dbReference type="Pfam" id="PF07596">
    <property type="entry name" value="SBP_bac_10"/>
    <property type="match status" value="1"/>
</dbReference>
<proteinExistence type="predicted"/>
<dbReference type="EMBL" id="FOQD01000001">
    <property type="protein sequence ID" value="SFH59018.1"/>
    <property type="molecule type" value="Genomic_DNA"/>
</dbReference>
<organism evidence="2 3">
    <name type="scientific">Planctomicrobium piriforme</name>
    <dbReference type="NCBI Taxonomy" id="1576369"/>
    <lineage>
        <taxon>Bacteria</taxon>
        <taxon>Pseudomonadati</taxon>
        <taxon>Planctomycetota</taxon>
        <taxon>Planctomycetia</taxon>
        <taxon>Planctomycetales</taxon>
        <taxon>Planctomycetaceae</taxon>
        <taxon>Planctomicrobium</taxon>
    </lineage>
</organism>
<dbReference type="SUPFAM" id="SSF54523">
    <property type="entry name" value="Pili subunits"/>
    <property type="match status" value="1"/>
</dbReference>
<dbReference type="NCBIfam" id="TIGR02532">
    <property type="entry name" value="IV_pilin_GFxxxE"/>
    <property type="match status" value="1"/>
</dbReference>
<dbReference type="InterPro" id="IPR012902">
    <property type="entry name" value="N_methyl_site"/>
</dbReference>
<accession>A0A1I3B9Q2</accession>
<dbReference type="PANTHER" id="PTHR30093:SF2">
    <property type="entry name" value="TYPE II SECRETION SYSTEM PROTEIN H"/>
    <property type="match status" value="1"/>
</dbReference>
<evidence type="ECO:0000259" key="1">
    <source>
        <dbReference type="Pfam" id="PF07596"/>
    </source>
</evidence>